<evidence type="ECO:0000256" key="1">
    <source>
        <dbReference type="ARBA" id="ARBA00001957"/>
    </source>
</evidence>
<dbReference type="InterPro" id="IPR057326">
    <property type="entry name" value="KR_dom"/>
</dbReference>
<dbReference type="Gene3D" id="3.30.559.30">
    <property type="entry name" value="Nonribosomal peptide synthetase, condensation domain"/>
    <property type="match status" value="1"/>
</dbReference>
<dbReference type="InterPro" id="IPR050091">
    <property type="entry name" value="PKS_NRPS_Biosynth_Enz"/>
</dbReference>
<dbReference type="PROSITE" id="PS52004">
    <property type="entry name" value="KS3_2"/>
    <property type="match status" value="1"/>
</dbReference>
<evidence type="ECO:0000256" key="5">
    <source>
        <dbReference type="ARBA" id="ARBA00022553"/>
    </source>
</evidence>
<feature type="domain" description="Ketosynthase family 3 (KS3)" evidence="8">
    <location>
        <begin position="4"/>
        <end position="416"/>
    </location>
</feature>
<dbReference type="Gene3D" id="3.30.559.10">
    <property type="entry name" value="Chloramphenicol acetyltransferase-like domain"/>
    <property type="match status" value="1"/>
</dbReference>
<dbReference type="SMART" id="SM00825">
    <property type="entry name" value="PKS_KS"/>
    <property type="match status" value="1"/>
</dbReference>
<sequence>MNTSNAIAIIGMGCRFPGASSLEQFWTNLVNGVESITSFGPTRHHEAWQEVSSAGIVDNASLFDAALFGLSAREAERMDPQHRVFLECAWEALERSGYYPKQLPGRVGVFAGTGFNEYLVRNIMPLAPEGDLSLLLTNDACFLSSRLAYLLGCSGPAIAVSSACSTSLVAVHLAVQSLLMGECDTAICGGVRITTPQNRPYRHEPGGIGSSDGHCRAFDSAANGTVSGNGAGVVVLRRLDDARNDGDPIAAVILGSAVTNDGAQRVGFTAPGVNGQCAAICEAQALADVSPDSIGMLEAHGTATTLGDPVEFEALSAAFRHGTTRRGFCALGSVKTNIGHLDAAAGIAGLIKTVLALQHRVIPASLHFREPGSGINLQESPFFVTATARPWLEATRRAGVSSFGMGGTNAHIVLESAPEPLGDTCETAEPQLLELSARSEASLHQMAQQLADHLEREQPLLADVAYTLAVSRNAYEWKTSVECTSLAEAAEALRGPLQITRSSCAAQIPRASRRRIHLPATPFEHKHYWVDPPSSFAYRANPADWLYTPRLRQSMPLEQLLIDSQRNWLVLLDDHGVGQRIAAALRDAGAQTVVELVYTDDTVSDVIHTQVEADWSRPLSVISLWSLAAQDSSDDREVLQRHYLRPAQVLRAWADKAGGDVDVTFVVNGAFDGFGSPTAPEKAMLLGLARALRLEYPSWLARVMDVEMLAQDTVECILAEATACSADDAVIHKYRSRWVETVEPVTISGGHTLPIRRGGVYLVTGGNSGIGLAISRYLIDSWGAHVIALSRRGGQSGQGFTAVAANLDNIDELRQVVVSIQAEHGPINGLVHCAGMPPHALLRTATDAAVKEVFAGKFFGALNLQRVMLQMPLDFVVLSSSLRAHIPAAGSGDYMAANLALEALATSWAATGARVLSIAWDTWSKVGMAATASDARFVTDELDAEGMSVEEGVKLFEAASQCGLSRVVVSTRPFSALKAHAQEAFSVGRAGEVAQRVSSTRHPRPALNTVYIPARTALESQLAQIWSEILGYDTIGIKDDFFDLGGDSVATLQIVARAREQGLNLETSRAFEAHTIEEFAAATRIELAEELLLGDTPLPLSAAQQWLFACESGDINRFVQGVVINLPEGTDVLSVGAAIDAAVAHRRVLSVRFAQTESGWKQLLGASQSVAVEVHQYVGSPAGQLDHAIEMGGTLQRSMDIQAPLLVRAAIVSSPVESHLVIVVHHLLIDASGWRILLDDICARVADLGRATDVPDEAFLQWVIHLDGIAQDAKINEEEAAYWASLDLPDQDFPALRRKGSTGSLTSTLSVAQTRVLTSSRKSIEALLATAVAYALRPVAMSDRILIDIESLGRGWSRVPQDVSRAMGWFTAIHPLVIDTAQGIYAAAAQAATLVPQARHRAVAYTMLRQHAPDLLPPVLRSDAPVSVVFFPAPTTVPGWSIASILPPPEGMPAPHAVALAATIENGALTLQWHGQTDPFEGMALATLVSRTMQGLRELVAGGKDQMSALMTQLDMSGVDDE</sequence>
<dbReference type="PANTHER" id="PTHR43775">
    <property type="entry name" value="FATTY ACID SYNTHASE"/>
    <property type="match status" value="1"/>
</dbReference>
<feature type="domain" description="Carrier" evidence="7">
    <location>
        <begin position="1013"/>
        <end position="1087"/>
    </location>
</feature>
<dbReference type="FunFam" id="1.10.1200.10:FF:000005">
    <property type="entry name" value="Nonribosomal peptide synthetase 1"/>
    <property type="match status" value="1"/>
</dbReference>
<gene>
    <name evidence="9" type="primary">spiC2</name>
</gene>
<dbReference type="PROSITE" id="PS00098">
    <property type="entry name" value="THIOLASE_1"/>
    <property type="match status" value="1"/>
</dbReference>
<dbReference type="InterPro" id="IPR020841">
    <property type="entry name" value="PKS_Beta-ketoAc_synthase_dom"/>
</dbReference>
<dbReference type="SMART" id="SM00823">
    <property type="entry name" value="PKS_PP"/>
    <property type="match status" value="1"/>
</dbReference>
<dbReference type="InterPro" id="IPR006162">
    <property type="entry name" value="Ppantetheine_attach_site"/>
</dbReference>
<dbReference type="Pfam" id="PF02801">
    <property type="entry name" value="Ketoacyl-synt_C"/>
    <property type="match status" value="1"/>
</dbReference>
<keyword evidence="5" id="KW-0597">Phosphoprotein</keyword>
<dbReference type="PROSITE" id="PS00606">
    <property type="entry name" value="KS3_1"/>
    <property type="match status" value="1"/>
</dbReference>
<dbReference type="InterPro" id="IPR009081">
    <property type="entry name" value="PP-bd_ACP"/>
</dbReference>
<dbReference type="InterPro" id="IPR014030">
    <property type="entry name" value="Ketoacyl_synth_N"/>
</dbReference>
<dbReference type="CDD" id="cd08953">
    <property type="entry name" value="KR_2_SDR_x"/>
    <property type="match status" value="1"/>
</dbReference>
<dbReference type="SUPFAM" id="SSF51735">
    <property type="entry name" value="NAD(P)-binding Rossmann-fold domains"/>
    <property type="match status" value="2"/>
</dbReference>
<dbReference type="Pfam" id="PF00668">
    <property type="entry name" value="Condensation"/>
    <property type="match status" value="1"/>
</dbReference>
<dbReference type="InterPro" id="IPR014031">
    <property type="entry name" value="Ketoacyl_synth_C"/>
</dbReference>
<accession>V5IZL2</accession>
<comment type="cofactor">
    <cofactor evidence="1">
        <name>pantetheine 4'-phosphate</name>
        <dbReference type="ChEBI" id="CHEBI:47942"/>
    </cofactor>
</comment>
<dbReference type="PROSITE" id="PS00012">
    <property type="entry name" value="PHOSPHOPANTETHEINE"/>
    <property type="match status" value="1"/>
</dbReference>
<dbReference type="GO" id="GO:0031177">
    <property type="term" value="F:phosphopantetheine binding"/>
    <property type="evidence" value="ECO:0007669"/>
    <property type="project" value="InterPro"/>
</dbReference>
<reference evidence="9" key="1">
    <citation type="submission" date="2011-11" db="EMBL/GenBank/DDBJ databases">
        <title>Spiruchostatin biosynthetic gene cluster in Pseudomonas sp. Q71576.</title>
        <authorList>
            <person name="Potharla V.Y."/>
            <person name="Wang C."/>
            <person name="Cheng Y.-Q."/>
        </authorList>
    </citation>
    <scope>NUCLEOTIDE SEQUENCE</scope>
    <source>
        <strain evidence="9">Q71576</strain>
    </source>
</reference>
<comment type="pathway">
    <text evidence="2">Lipid metabolism; fatty acid biosynthesis.</text>
</comment>
<dbReference type="EMBL" id="JQ045344">
    <property type="protein sequence ID" value="AFR69335.1"/>
    <property type="molecule type" value="Genomic_DNA"/>
</dbReference>
<organism evidence="9">
    <name type="scientific">Pseudomonas sp. Q71576</name>
    <dbReference type="NCBI Taxonomy" id="1231908"/>
    <lineage>
        <taxon>Bacteria</taxon>
        <taxon>Pseudomonadati</taxon>
        <taxon>Pseudomonadota</taxon>
        <taxon>Gammaproteobacteria</taxon>
        <taxon>Pseudomonadales</taxon>
        <taxon>Pseudomonadaceae</taxon>
        <taxon>Pseudomonas</taxon>
    </lineage>
</organism>
<dbReference type="Gene3D" id="3.40.47.10">
    <property type="match status" value="1"/>
</dbReference>
<evidence type="ECO:0000259" key="7">
    <source>
        <dbReference type="PROSITE" id="PS50075"/>
    </source>
</evidence>
<proteinExistence type="inferred from homology"/>
<dbReference type="Gene3D" id="1.10.1240.100">
    <property type="match status" value="1"/>
</dbReference>
<evidence type="ECO:0000313" key="9">
    <source>
        <dbReference type="EMBL" id="AFR69335.1"/>
    </source>
</evidence>
<evidence type="ECO:0000256" key="6">
    <source>
        <dbReference type="ARBA" id="ARBA00022679"/>
    </source>
</evidence>
<dbReference type="GO" id="GO:0004312">
    <property type="term" value="F:fatty acid synthase activity"/>
    <property type="evidence" value="ECO:0007669"/>
    <property type="project" value="TreeGrafter"/>
</dbReference>
<dbReference type="Pfam" id="PF16197">
    <property type="entry name" value="KAsynt_C_assoc"/>
    <property type="match status" value="1"/>
</dbReference>
<dbReference type="SUPFAM" id="SSF52777">
    <property type="entry name" value="CoA-dependent acyltransferases"/>
    <property type="match status" value="2"/>
</dbReference>
<dbReference type="Pfam" id="PF00550">
    <property type="entry name" value="PP-binding"/>
    <property type="match status" value="1"/>
</dbReference>
<evidence type="ECO:0000259" key="8">
    <source>
        <dbReference type="PROSITE" id="PS52004"/>
    </source>
</evidence>
<dbReference type="InterPro" id="IPR020806">
    <property type="entry name" value="PKS_PP-bd"/>
</dbReference>
<dbReference type="InterPro" id="IPR013968">
    <property type="entry name" value="PKS_KR"/>
</dbReference>
<keyword evidence="4" id="KW-0596">Phosphopantetheine</keyword>
<name>V5IZL2_9PSED</name>
<protein>
    <submittedName>
        <fullName evidence="9">Polyketide synthase SpiC2</fullName>
    </submittedName>
</protein>
<dbReference type="SMART" id="SM00822">
    <property type="entry name" value="PKS_KR"/>
    <property type="match status" value="1"/>
</dbReference>
<dbReference type="InterPro" id="IPR036736">
    <property type="entry name" value="ACP-like_sf"/>
</dbReference>
<dbReference type="InterPro" id="IPR020615">
    <property type="entry name" value="Thiolase_acyl_enz_int_AS"/>
</dbReference>
<dbReference type="PROSITE" id="PS50075">
    <property type="entry name" value="CARRIER"/>
    <property type="match status" value="1"/>
</dbReference>
<dbReference type="InterPro" id="IPR036291">
    <property type="entry name" value="NAD(P)-bd_dom_sf"/>
</dbReference>
<dbReference type="SUPFAM" id="SSF53901">
    <property type="entry name" value="Thiolase-like"/>
    <property type="match status" value="1"/>
</dbReference>
<dbReference type="UniPathway" id="UPA00094"/>
<dbReference type="PRINTS" id="PR00081">
    <property type="entry name" value="GDHRDH"/>
</dbReference>
<dbReference type="InterPro" id="IPR032821">
    <property type="entry name" value="PKS_assoc"/>
</dbReference>
<dbReference type="Pfam" id="PF08659">
    <property type="entry name" value="KR"/>
    <property type="match status" value="1"/>
</dbReference>
<dbReference type="Gene3D" id="1.10.1200.10">
    <property type="entry name" value="ACP-like"/>
    <property type="match status" value="1"/>
</dbReference>
<dbReference type="SUPFAM" id="SSF47336">
    <property type="entry name" value="ACP-like"/>
    <property type="match status" value="1"/>
</dbReference>
<dbReference type="InterPro" id="IPR002347">
    <property type="entry name" value="SDR_fam"/>
</dbReference>
<dbReference type="PANTHER" id="PTHR43775:SF51">
    <property type="entry name" value="INACTIVE PHENOLPHTHIOCEROL SYNTHESIS POLYKETIDE SYNTHASE TYPE I PKS1-RELATED"/>
    <property type="match status" value="1"/>
</dbReference>
<evidence type="ECO:0000256" key="3">
    <source>
        <dbReference type="ARBA" id="ARBA00006484"/>
    </source>
</evidence>
<comment type="similarity">
    <text evidence="3">Belongs to the short-chain dehydrogenases/reductases (SDR) family.</text>
</comment>
<evidence type="ECO:0000256" key="2">
    <source>
        <dbReference type="ARBA" id="ARBA00005194"/>
    </source>
</evidence>
<dbReference type="InterPro" id="IPR023213">
    <property type="entry name" value="CAT-like_dom_sf"/>
</dbReference>
<keyword evidence="6" id="KW-0808">Transferase</keyword>
<dbReference type="InterPro" id="IPR016039">
    <property type="entry name" value="Thiolase-like"/>
</dbReference>
<dbReference type="Gene3D" id="3.40.50.720">
    <property type="entry name" value="NAD(P)-binding Rossmann-like Domain"/>
    <property type="match status" value="1"/>
</dbReference>
<dbReference type="GO" id="GO:0006633">
    <property type="term" value="P:fatty acid biosynthetic process"/>
    <property type="evidence" value="ECO:0007669"/>
    <property type="project" value="UniProtKB-UniPathway"/>
</dbReference>
<dbReference type="InterPro" id="IPR001242">
    <property type="entry name" value="Condensation_dom"/>
</dbReference>
<dbReference type="Pfam" id="PF00109">
    <property type="entry name" value="ketoacyl-synt"/>
    <property type="match status" value="1"/>
</dbReference>
<dbReference type="InterPro" id="IPR018201">
    <property type="entry name" value="Ketoacyl_synth_AS"/>
</dbReference>
<dbReference type="CDD" id="cd00833">
    <property type="entry name" value="PKS"/>
    <property type="match status" value="1"/>
</dbReference>
<evidence type="ECO:0000256" key="4">
    <source>
        <dbReference type="ARBA" id="ARBA00022450"/>
    </source>
</evidence>
<dbReference type="GO" id="GO:0004315">
    <property type="term" value="F:3-oxoacyl-[acyl-carrier-protein] synthase activity"/>
    <property type="evidence" value="ECO:0007669"/>
    <property type="project" value="InterPro"/>
</dbReference>